<keyword evidence="5" id="KW-0677">Repeat</keyword>
<dbReference type="GO" id="GO:0071913">
    <property type="term" value="F:citrate secondary active transmembrane transporter activity"/>
    <property type="evidence" value="ECO:0007669"/>
    <property type="project" value="TreeGrafter"/>
</dbReference>
<dbReference type="AlphaFoldDB" id="A0A0W0Z3Q5"/>
<reference evidence="8 9" key="1">
    <citation type="submission" date="2015-11" db="EMBL/GenBank/DDBJ databases">
        <title>Genomic analysis of 38 Legionella species identifies large and diverse effector repertoires.</title>
        <authorList>
            <person name="Burstein D."/>
            <person name="Amaro F."/>
            <person name="Zusman T."/>
            <person name="Lifshitz Z."/>
            <person name="Cohen O."/>
            <person name="Gilbert J.A."/>
            <person name="Pupko T."/>
            <person name="Shuman H.A."/>
            <person name="Segal G."/>
        </authorList>
    </citation>
    <scope>NUCLEOTIDE SEQUENCE [LARGE SCALE GENOMIC DNA]</scope>
    <source>
        <strain evidence="8 9">SC-63-C7</strain>
    </source>
</reference>
<dbReference type="PANTHER" id="PTHR45788">
    <property type="entry name" value="SUCCINATE/FUMARATE MITOCHONDRIAL TRANSPORTER-RELATED"/>
    <property type="match status" value="1"/>
</dbReference>
<keyword evidence="3" id="KW-0813">Transport</keyword>
<evidence type="ECO:0000313" key="8">
    <source>
        <dbReference type="EMBL" id="KTD63784.1"/>
    </source>
</evidence>
<gene>
    <name evidence="8" type="ORF">Lsan_1217</name>
</gene>
<keyword evidence="9" id="KW-1185">Reference proteome</keyword>
<evidence type="ECO:0000313" key="9">
    <source>
        <dbReference type="Proteomes" id="UP000054703"/>
    </source>
</evidence>
<dbReference type="SUPFAM" id="SSF103506">
    <property type="entry name" value="Mitochondrial carrier"/>
    <property type="match status" value="1"/>
</dbReference>
<evidence type="ECO:0000256" key="7">
    <source>
        <dbReference type="ARBA" id="ARBA00023136"/>
    </source>
</evidence>
<dbReference type="InterPro" id="IPR018108">
    <property type="entry name" value="MCP_transmembrane"/>
</dbReference>
<proteinExistence type="inferred from homology"/>
<accession>A0A0W0Z3Q5</accession>
<dbReference type="PROSITE" id="PS50920">
    <property type="entry name" value="SOLCAR"/>
    <property type="match status" value="2"/>
</dbReference>
<dbReference type="RefSeq" id="WP_058513615.1">
    <property type="nucleotide sequence ID" value="NZ_CAAAIH010000003.1"/>
</dbReference>
<keyword evidence="6" id="KW-1133">Transmembrane helix</keyword>
<dbReference type="PANTHER" id="PTHR45788:SF4">
    <property type="entry name" value="TRICARBOXYLATE TRANSPORT PROTEIN, MITOCHONDRIAL"/>
    <property type="match status" value="1"/>
</dbReference>
<organism evidence="8 9">
    <name type="scientific">Legionella santicrucis</name>
    <dbReference type="NCBI Taxonomy" id="45074"/>
    <lineage>
        <taxon>Bacteria</taxon>
        <taxon>Pseudomonadati</taxon>
        <taxon>Pseudomonadota</taxon>
        <taxon>Gammaproteobacteria</taxon>
        <taxon>Legionellales</taxon>
        <taxon>Legionellaceae</taxon>
        <taxon>Legionella</taxon>
    </lineage>
</organism>
<comment type="similarity">
    <text evidence="2">Belongs to the mitochondrial carrier (TC 2.A.29) family.</text>
</comment>
<dbReference type="Pfam" id="PF00153">
    <property type="entry name" value="Mito_carr"/>
    <property type="match status" value="2"/>
</dbReference>
<dbReference type="InterPro" id="IPR023395">
    <property type="entry name" value="MCP_dom_sf"/>
</dbReference>
<evidence type="ECO:0000256" key="6">
    <source>
        <dbReference type="ARBA" id="ARBA00022989"/>
    </source>
</evidence>
<evidence type="ECO:0000256" key="3">
    <source>
        <dbReference type="ARBA" id="ARBA00022448"/>
    </source>
</evidence>
<evidence type="ECO:0000256" key="5">
    <source>
        <dbReference type="ARBA" id="ARBA00022737"/>
    </source>
</evidence>
<comment type="subcellular location">
    <subcellularLocation>
        <location evidence="1">Membrane</location>
        <topology evidence="1">Multi-pass membrane protein</topology>
    </subcellularLocation>
</comment>
<evidence type="ECO:0000256" key="1">
    <source>
        <dbReference type="ARBA" id="ARBA00004141"/>
    </source>
</evidence>
<protein>
    <submittedName>
        <fullName evidence="8">Putative solute carrier protein</fullName>
    </submittedName>
</protein>
<dbReference type="EMBL" id="LNYU01000024">
    <property type="protein sequence ID" value="KTD63784.1"/>
    <property type="molecule type" value="Genomic_DNA"/>
</dbReference>
<comment type="caution">
    <text evidence="8">The sequence shown here is derived from an EMBL/GenBank/DDBJ whole genome shotgun (WGS) entry which is preliminary data.</text>
</comment>
<evidence type="ECO:0000256" key="4">
    <source>
        <dbReference type="ARBA" id="ARBA00022692"/>
    </source>
</evidence>
<dbReference type="OrthoDB" id="5647573at2"/>
<dbReference type="Proteomes" id="UP000054703">
    <property type="component" value="Unassembled WGS sequence"/>
</dbReference>
<keyword evidence="7" id="KW-0472">Membrane</keyword>
<name>A0A0W0Z3Q5_9GAMM</name>
<dbReference type="STRING" id="45074.Lsan_1217"/>
<dbReference type="GO" id="GO:0016020">
    <property type="term" value="C:membrane"/>
    <property type="evidence" value="ECO:0007669"/>
    <property type="project" value="UniProtKB-SubCell"/>
</dbReference>
<dbReference type="PATRIC" id="fig|45074.5.peg.1297"/>
<evidence type="ECO:0000256" key="2">
    <source>
        <dbReference type="ARBA" id="ARBA00006375"/>
    </source>
</evidence>
<dbReference type="Gene3D" id="1.50.40.10">
    <property type="entry name" value="Mitochondrial carrier domain"/>
    <property type="match status" value="1"/>
</dbReference>
<dbReference type="GO" id="GO:0006843">
    <property type="term" value="P:mitochondrial citrate transmembrane transport"/>
    <property type="evidence" value="ECO:0007669"/>
    <property type="project" value="TreeGrafter"/>
</dbReference>
<dbReference type="InterPro" id="IPR049563">
    <property type="entry name" value="TXTP-like"/>
</dbReference>
<sequence>MSQEKRAQKTLWDAYSFSMGYTIFTTCIGHPAERLKVAIQTNLAQSSYSVIKQFAGLELKHFSTGFLSCVIRQLGKVAYRPLLITHMPKEIDKLQLPMLSGGVLKGAIASVFDTVVVSPIENIKTVQMRTIASHTKPITPFQAMNTIYQQRGLPGFFSGSVPTLGKAFPSWFYLFMTYNAIKTKREKQTFLSTILWATGASAPVAFATTPLDVLKSQKQAGTGNNAHQSLGQLASQIYKNHGVSAFFRGFNCRLMHKSLSTAGAYMILDMAHKM</sequence>
<keyword evidence="4" id="KW-0812">Transmembrane</keyword>